<reference evidence="1 2" key="1">
    <citation type="submission" date="2019-07" db="EMBL/GenBank/DDBJ databases">
        <title>The draft genome sequence of Aquimarina algiphila M91.</title>
        <authorList>
            <person name="Meng X."/>
        </authorList>
    </citation>
    <scope>NUCLEOTIDE SEQUENCE [LARGE SCALE GENOMIC DNA]</scope>
    <source>
        <strain evidence="1 2">M91</strain>
    </source>
</reference>
<sequence length="337" mass="38257">MKKSILFTLIFIVILSCEKGDDFTPDQTQRENAINLNKNQNFYLDLAFYHAPIHYQDVDRTGSHGLSGKADYITRYDFDGDLNAKNNWSNISKTNNQGNAVGYYSVVETTTHYFITYAFFHPRDWTDIFFLYRIDEHENDLEGVLTVVKKDNSMYGSALGAITVFHSDFYSYKAPNSGLTNGNEDIDGTLTLQNHNGVSRFKTSAEAKGHGIKAHSKQKPGGSDYIVYFPSKTTSEYPSDIYDRNVKYKLVNIFENGGMWDQRFNTSLFSNAKSFQKSYGNGNANAPWNWDDKNDGGNQGLLAGGIAYYPAHLVDEYFNGLENFDKTYTYNPYLGIE</sequence>
<organism evidence="1 2">
    <name type="scientific">Aquimarina algiphila</name>
    <dbReference type="NCBI Taxonomy" id="2047982"/>
    <lineage>
        <taxon>Bacteria</taxon>
        <taxon>Pseudomonadati</taxon>
        <taxon>Bacteroidota</taxon>
        <taxon>Flavobacteriia</taxon>
        <taxon>Flavobacteriales</taxon>
        <taxon>Flavobacteriaceae</taxon>
        <taxon>Aquimarina</taxon>
    </lineage>
</organism>
<dbReference type="Proteomes" id="UP000318833">
    <property type="component" value="Unassembled WGS sequence"/>
</dbReference>
<keyword evidence="2" id="KW-1185">Reference proteome</keyword>
<accession>A0A554VNZ9</accession>
<dbReference type="EMBL" id="VLNR01000009">
    <property type="protein sequence ID" value="TSE10124.1"/>
    <property type="molecule type" value="Genomic_DNA"/>
</dbReference>
<proteinExistence type="predicted"/>
<protein>
    <submittedName>
        <fullName evidence="1">Uncharacterized protein</fullName>
    </submittedName>
</protein>
<dbReference type="PROSITE" id="PS51257">
    <property type="entry name" value="PROKAR_LIPOPROTEIN"/>
    <property type="match status" value="1"/>
</dbReference>
<name>A0A554VNZ9_9FLAO</name>
<dbReference type="AlphaFoldDB" id="A0A554VNZ9"/>
<gene>
    <name evidence="1" type="ORF">FOF46_06250</name>
</gene>
<evidence type="ECO:0000313" key="1">
    <source>
        <dbReference type="EMBL" id="TSE10124.1"/>
    </source>
</evidence>
<comment type="caution">
    <text evidence="1">The sequence shown here is derived from an EMBL/GenBank/DDBJ whole genome shotgun (WGS) entry which is preliminary data.</text>
</comment>
<dbReference type="RefSeq" id="WP_109435047.1">
    <property type="nucleotide sequence ID" value="NZ_CANLFO010000012.1"/>
</dbReference>
<evidence type="ECO:0000313" key="2">
    <source>
        <dbReference type="Proteomes" id="UP000318833"/>
    </source>
</evidence>
<dbReference type="OrthoDB" id="1157227at2"/>